<accession>A0AAV9DHH9</accession>
<comment type="caution">
    <text evidence="1">The sequence shown here is derived from an EMBL/GenBank/DDBJ whole genome shotgun (WGS) entry which is preliminary data.</text>
</comment>
<gene>
    <name evidence="1" type="ORF">QJS10_CPB13g01077</name>
</gene>
<evidence type="ECO:0000313" key="2">
    <source>
        <dbReference type="Proteomes" id="UP001180020"/>
    </source>
</evidence>
<keyword evidence="2" id="KW-1185">Reference proteome</keyword>
<sequence>MTGFREGSSSLEELWWAGKCLRPRGDKGAKSKDPSTNKRYFTTLSKDDKVNEINIEYLVDLTPRTSE</sequence>
<dbReference type="Proteomes" id="UP001180020">
    <property type="component" value="Unassembled WGS sequence"/>
</dbReference>
<dbReference type="AlphaFoldDB" id="A0AAV9DHH9"/>
<reference evidence="1" key="1">
    <citation type="journal article" date="2023" name="Nat. Commun.">
        <title>Diploid and tetraploid genomes of Acorus and the evolution of monocots.</title>
        <authorList>
            <person name="Ma L."/>
            <person name="Liu K.W."/>
            <person name="Li Z."/>
            <person name="Hsiao Y.Y."/>
            <person name="Qi Y."/>
            <person name="Fu T."/>
            <person name="Tang G.D."/>
            <person name="Zhang D."/>
            <person name="Sun W.H."/>
            <person name="Liu D.K."/>
            <person name="Li Y."/>
            <person name="Chen G.Z."/>
            <person name="Liu X.D."/>
            <person name="Liao X.Y."/>
            <person name="Jiang Y.T."/>
            <person name="Yu X."/>
            <person name="Hao Y."/>
            <person name="Huang J."/>
            <person name="Zhao X.W."/>
            <person name="Ke S."/>
            <person name="Chen Y.Y."/>
            <person name="Wu W.L."/>
            <person name="Hsu J.L."/>
            <person name="Lin Y.F."/>
            <person name="Huang M.D."/>
            <person name="Li C.Y."/>
            <person name="Huang L."/>
            <person name="Wang Z.W."/>
            <person name="Zhao X."/>
            <person name="Zhong W.Y."/>
            <person name="Peng D.H."/>
            <person name="Ahmad S."/>
            <person name="Lan S."/>
            <person name="Zhang J.S."/>
            <person name="Tsai W.C."/>
            <person name="Van de Peer Y."/>
            <person name="Liu Z.J."/>
        </authorList>
    </citation>
    <scope>NUCLEOTIDE SEQUENCE</scope>
    <source>
        <strain evidence="1">CP</strain>
    </source>
</reference>
<evidence type="ECO:0000313" key="1">
    <source>
        <dbReference type="EMBL" id="KAK1300346.1"/>
    </source>
</evidence>
<protein>
    <submittedName>
        <fullName evidence="1">Uncharacterized protein</fullName>
    </submittedName>
</protein>
<dbReference type="EMBL" id="JAUJYO010000013">
    <property type="protein sequence ID" value="KAK1300346.1"/>
    <property type="molecule type" value="Genomic_DNA"/>
</dbReference>
<name>A0AAV9DHH9_ACOCL</name>
<reference evidence="1" key="2">
    <citation type="submission" date="2023-06" db="EMBL/GenBank/DDBJ databases">
        <authorList>
            <person name="Ma L."/>
            <person name="Liu K.-W."/>
            <person name="Li Z."/>
            <person name="Hsiao Y.-Y."/>
            <person name="Qi Y."/>
            <person name="Fu T."/>
            <person name="Tang G."/>
            <person name="Zhang D."/>
            <person name="Sun W.-H."/>
            <person name="Liu D.-K."/>
            <person name="Li Y."/>
            <person name="Chen G.-Z."/>
            <person name="Liu X.-D."/>
            <person name="Liao X.-Y."/>
            <person name="Jiang Y.-T."/>
            <person name="Yu X."/>
            <person name="Hao Y."/>
            <person name="Huang J."/>
            <person name="Zhao X.-W."/>
            <person name="Ke S."/>
            <person name="Chen Y.-Y."/>
            <person name="Wu W.-L."/>
            <person name="Hsu J.-L."/>
            <person name="Lin Y.-F."/>
            <person name="Huang M.-D."/>
            <person name="Li C.-Y."/>
            <person name="Huang L."/>
            <person name="Wang Z.-W."/>
            <person name="Zhao X."/>
            <person name="Zhong W.-Y."/>
            <person name="Peng D.-H."/>
            <person name="Ahmad S."/>
            <person name="Lan S."/>
            <person name="Zhang J.-S."/>
            <person name="Tsai W.-C."/>
            <person name="Van De Peer Y."/>
            <person name="Liu Z.-J."/>
        </authorList>
    </citation>
    <scope>NUCLEOTIDE SEQUENCE</scope>
    <source>
        <strain evidence="1">CP</strain>
        <tissue evidence="1">Leaves</tissue>
    </source>
</reference>
<organism evidence="1 2">
    <name type="scientific">Acorus calamus</name>
    <name type="common">Sweet flag</name>
    <dbReference type="NCBI Taxonomy" id="4465"/>
    <lineage>
        <taxon>Eukaryota</taxon>
        <taxon>Viridiplantae</taxon>
        <taxon>Streptophyta</taxon>
        <taxon>Embryophyta</taxon>
        <taxon>Tracheophyta</taxon>
        <taxon>Spermatophyta</taxon>
        <taxon>Magnoliopsida</taxon>
        <taxon>Liliopsida</taxon>
        <taxon>Acoraceae</taxon>
        <taxon>Acorus</taxon>
    </lineage>
</organism>
<proteinExistence type="predicted"/>